<gene>
    <name evidence="2" type="ORF">HEB94_004901</name>
</gene>
<keyword evidence="2" id="KW-0489">Methyltransferase</keyword>
<evidence type="ECO:0000313" key="3">
    <source>
        <dbReference type="Proteomes" id="UP000638648"/>
    </source>
</evidence>
<keyword evidence="2" id="KW-0808">Transferase</keyword>
<comment type="caution">
    <text evidence="2">The sequence shown here is derived from an EMBL/GenBank/DDBJ whole genome shotgun (WGS) entry which is preliminary data.</text>
</comment>
<organism evidence="2 3">
    <name type="scientific">Actinopolymorpha pittospori</name>
    <dbReference type="NCBI Taxonomy" id="648752"/>
    <lineage>
        <taxon>Bacteria</taxon>
        <taxon>Bacillati</taxon>
        <taxon>Actinomycetota</taxon>
        <taxon>Actinomycetes</taxon>
        <taxon>Propionibacteriales</taxon>
        <taxon>Actinopolymorphaceae</taxon>
        <taxon>Actinopolymorpha</taxon>
    </lineage>
</organism>
<sequence>MIRKLLSIACWTLVVTGMTAIITELARGSIPISYGVETLFVLVCAMALWTKPKREQSAGEEERNT</sequence>
<keyword evidence="3" id="KW-1185">Reference proteome</keyword>
<dbReference type="EMBL" id="JADBEM010000001">
    <property type="protein sequence ID" value="MBE1608053.1"/>
    <property type="molecule type" value="Genomic_DNA"/>
</dbReference>
<feature type="transmembrane region" description="Helical" evidence="1">
    <location>
        <begin position="30"/>
        <end position="49"/>
    </location>
</feature>
<reference evidence="2" key="1">
    <citation type="submission" date="2020-10" db="EMBL/GenBank/DDBJ databases">
        <title>Sequencing the genomes of 1000 actinobacteria strains.</title>
        <authorList>
            <person name="Klenk H.-P."/>
        </authorList>
    </citation>
    <scope>NUCLEOTIDE SEQUENCE</scope>
    <source>
        <strain evidence="2">DSM 45354</strain>
    </source>
</reference>
<dbReference type="RefSeq" id="WP_192751905.1">
    <property type="nucleotide sequence ID" value="NZ_BAABJL010000177.1"/>
</dbReference>
<evidence type="ECO:0000313" key="2">
    <source>
        <dbReference type="EMBL" id="MBE1608053.1"/>
    </source>
</evidence>
<keyword evidence="1" id="KW-0812">Transmembrane</keyword>
<dbReference type="GO" id="GO:0032259">
    <property type="term" value="P:methylation"/>
    <property type="evidence" value="ECO:0007669"/>
    <property type="project" value="UniProtKB-KW"/>
</dbReference>
<keyword evidence="1" id="KW-0472">Membrane</keyword>
<dbReference type="Proteomes" id="UP000638648">
    <property type="component" value="Unassembled WGS sequence"/>
</dbReference>
<name>A0A927N0G7_9ACTN</name>
<dbReference type="GO" id="GO:0008168">
    <property type="term" value="F:methyltransferase activity"/>
    <property type="evidence" value="ECO:0007669"/>
    <property type="project" value="UniProtKB-KW"/>
</dbReference>
<protein>
    <submittedName>
        <fullName evidence="2">Precorrin-2 methylase</fullName>
    </submittedName>
</protein>
<proteinExistence type="predicted"/>
<accession>A0A927N0G7</accession>
<evidence type="ECO:0000256" key="1">
    <source>
        <dbReference type="SAM" id="Phobius"/>
    </source>
</evidence>
<dbReference type="AlphaFoldDB" id="A0A927N0G7"/>
<keyword evidence="1" id="KW-1133">Transmembrane helix</keyword>